<dbReference type="Gene3D" id="1.10.1740.10">
    <property type="match status" value="1"/>
</dbReference>
<sequence>MQQPNNGNELIMRVVQGDEIAFGQLFRLYKNKLYSFIFHLSGSATIAEDVLQDVFLKIWRDRDQLTGIDNFNAYLYRMAQNTAINVLRRQSREALLLNEVQRLAPEGVQSDELLTVKEVQTALQQAINNLPPQQRKVYQLGQEQGFTYEQIAASLGISTSTVRNHMVQALKTIREYIAQHFPSLLIYLVPAVAMMMA</sequence>
<keyword evidence="4" id="KW-0804">Transcription</keyword>
<keyword evidence="2" id="KW-0805">Transcription regulation</keyword>
<dbReference type="SUPFAM" id="SSF88946">
    <property type="entry name" value="Sigma2 domain of RNA polymerase sigma factors"/>
    <property type="match status" value="1"/>
</dbReference>
<dbReference type="Proteomes" id="UP000192277">
    <property type="component" value="Unassembled WGS sequence"/>
</dbReference>
<dbReference type="Pfam" id="PF04542">
    <property type="entry name" value="Sigma70_r2"/>
    <property type="match status" value="1"/>
</dbReference>
<dbReference type="CDD" id="cd06171">
    <property type="entry name" value="Sigma70_r4"/>
    <property type="match status" value="1"/>
</dbReference>
<dbReference type="NCBIfam" id="TIGR02985">
    <property type="entry name" value="Sig70_bacteroi1"/>
    <property type="match status" value="1"/>
</dbReference>
<evidence type="ECO:0000256" key="4">
    <source>
        <dbReference type="ARBA" id="ARBA00023163"/>
    </source>
</evidence>
<feature type="domain" description="RNA polymerase sigma-70 region 2" evidence="5">
    <location>
        <begin position="25"/>
        <end position="92"/>
    </location>
</feature>
<name>A0ABX3P081_9BACT</name>
<dbReference type="InterPro" id="IPR014284">
    <property type="entry name" value="RNA_pol_sigma-70_dom"/>
</dbReference>
<evidence type="ECO:0000313" key="8">
    <source>
        <dbReference type="Proteomes" id="UP000192277"/>
    </source>
</evidence>
<gene>
    <name evidence="7" type="ORF">A4D02_23495</name>
</gene>
<dbReference type="RefSeq" id="WP_014220208.1">
    <property type="nucleotide sequence ID" value="NZ_LWBO01000004.1"/>
</dbReference>
<dbReference type="Pfam" id="PF08281">
    <property type="entry name" value="Sigma70_r4_2"/>
    <property type="match status" value="1"/>
</dbReference>
<keyword evidence="3" id="KW-0731">Sigma factor</keyword>
<dbReference type="NCBIfam" id="TIGR02937">
    <property type="entry name" value="sigma70-ECF"/>
    <property type="match status" value="1"/>
</dbReference>
<evidence type="ECO:0000256" key="3">
    <source>
        <dbReference type="ARBA" id="ARBA00023082"/>
    </source>
</evidence>
<dbReference type="Gene3D" id="1.10.10.10">
    <property type="entry name" value="Winged helix-like DNA-binding domain superfamily/Winged helix DNA-binding domain"/>
    <property type="match status" value="1"/>
</dbReference>
<dbReference type="InterPro" id="IPR039425">
    <property type="entry name" value="RNA_pol_sigma-70-like"/>
</dbReference>
<dbReference type="InterPro" id="IPR013249">
    <property type="entry name" value="RNA_pol_sigma70_r4_t2"/>
</dbReference>
<evidence type="ECO:0008006" key="9">
    <source>
        <dbReference type="Google" id="ProtNLM"/>
    </source>
</evidence>
<dbReference type="InterPro" id="IPR013324">
    <property type="entry name" value="RNA_pol_sigma_r3/r4-like"/>
</dbReference>
<protein>
    <recommendedName>
        <fullName evidence="9">RNA polymerase, sigma-24 subunit, ECF subfamily</fullName>
    </recommendedName>
</protein>
<dbReference type="InterPro" id="IPR014327">
    <property type="entry name" value="RNA_pol_sigma70_bacteroid"/>
</dbReference>
<proteinExistence type="inferred from homology"/>
<dbReference type="EMBL" id="LWBO01000004">
    <property type="protein sequence ID" value="OQP52164.1"/>
    <property type="molecule type" value="Genomic_DNA"/>
</dbReference>
<evidence type="ECO:0000259" key="5">
    <source>
        <dbReference type="Pfam" id="PF04542"/>
    </source>
</evidence>
<organism evidence="7 8">
    <name type="scientific">Niastella koreensis</name>
    <dbReference type="NCBI Taxonomy" id="354356"/>
    <lineage>
        <taxon>Bacteria</taxon>
        <taxon>Pseudomonadati</taxon>
        <taxon>Bacteroidota</taxon>
        <taxon>Chitinophagia</taxon>
        <taxon>Chitinophagales</taxon>
        <taxon>Chitinophagaceae</taxon>
        <taxon>Niastella</taxon>
    </lineage>
</organism>
<dbReference type="SUPFAM" id="SSF88659">
    <property type="entry name" value="Sigma3 and sigma4 domains of RNA polymerase sigma factors"/>
    <property type="match status" value="1"/>
</dbReference>
<evidence type="ECO:0000256" key="1">
    <source>
        <dbReference type="ARBA" id="ARBA00010641"/>
    </source>
</evidence>
<keyword evidence="8" id="KW-1185">Reference proteome</keyword>
<dbReference type="InterPro" id="IPR036388">
    <property type="entry name" value="WH-like_DNA-bd_sf"/>
</dbReference>
<reference evidence="7 8" key="1">
    <citation type="submission" date="2016-04" db="EMBL/GenBank/DDBJ databases">
        <authorList>
            <person name="Chen L."/>
            <person name="Zhuang W."/>
            <person name="Wang G."/>
        </authorList>
    </citation>
    <scope>NUCLEOTIDE SEQUENCE [LARGE SCALE GENOMIC DNA]</scope>
    <source>
        <strain evidence="8">GR20</strain>
    </source>
</reference>
<comment type="caution">
    <text evidence="7">The sequence shown here is derived from an EMBL/GenBank/DDBJ whole genome shotgun (WGS) entry which is preliminary data.</text>
</comment>
<evidence type="ECO:0000259" key="6">
    <source>
        <dbReference type="Pfam" id="PF08281"/>
    </source>
</evidence>
<dbReference type="PANTHER" id="PTHR43133:SF46">
    <property type="entry name" value="RNA POLYMERASE SIGMA-70 FACTOR ECF SUBFAMILY"/>
    <property type="match status" value="1"/>
</dbReference>
<dbReference type="InterPro" id="IPR013325">
    <property type="entry name" value="RNA_pol_sigma_r2"/>
</dbReference>
<comment type="similarity">
    <text evidence="1">Belongs to the sigma-70 factor family. ECF subfamily.</text>
</comment>
<evidence type="ECO:0000313" key="7">
    <source>
        <dbReference type="EMBL" id="OQP52164.1"/>
    </source>
</evidence>
<feature type="domain" description="RNA polymerase sigma factor 70 region 4 type 2" evidence="6">
    <location>
        <begin position="122"/>
        <end position="172"/>
    </location>
</feature>
<evidence type="ECO:0000256" key="2">
    <source>
        <dbReference type="ARBA" id="ARBA00023015"/>
    </source>
</evidence>
<dbReference type="InterPro" id="IPR007627">
    <property type="entry name" value="RNA_pol_sigma70_r2"/>
</dbReference>
<dbReference type="PANTHER" id="PTHR43133">
    <property type="entry name" value="RNA POLYMERASE ECF-TYPE SIGMA FACTO"/>
    <property type="match status" value="1"/>
</dbReference>
<accession>A0ABX3P081</accession>